<reference evidence="1 2" key="1">
    <citation type="journal article" date="2023" name="BMC Biol.">
        <title>The compact genome of the sponge Oopsacas minuta (Hexactinellida) is lacking key metazoan core genes.</title>
        <authorList>
            <person name="Santini S."/>
            <person name="Schenkelaars Q."/>
            <person name="Jourda C."/>
            <person name="Duchesne M."/>
            <person name="Belahbib H."/>
            <person name="Rocher C."/>
            <person name="Selva M."/>
            <person name="Riesgo A."/>
            <person name="Vervoort M."/>
            <person name="Leys S.P."/>
            <person name="Kodjabachian L."/>
            <person name="Le Bivic A."/>
            <person name="Borchiellini C."/>
            <person name="Claverie J.M."/>
            <person name="Renard E."/>
        </authorList>
    </citation>
    <scope>NUCLEOTIDE SEQUENCE [LARGE SCALE GENOMIC DNA]</scope>
    <source>
        <strain evidence="1">SPO-2</strain>
    </source>
</reference>
<dbReference type="PANTHER" id="PTHR45913">
    <property type="entry name" value="EPM2A-INTERACTING PROTEIN 1"/>
    <property type="match status" value="1"/>
</dbReference>
<name>A0AAV7KH84_9METZ</name>
<dbReference type="AlphaFoldDB" id="A0AAV7KH84"/>
<organism evidence="1 2">
    <name type="scientific">Oopsacas minuta</name>
    <dbReference type="NCBI Taxonomy" id="111878"/>
    <lineage>
        <taxon>Eukaryota</taxon>
        <taxon>Metazoa</taxon>
        <taxon>Porifera</taxon>
        <taxon>Hexactinellida</taxon>
        <taxon>Hexasterophora</taxon>
        <taxon>Lyssacinosida</taxon>
        <taxon>Leucopsacidae</taxon>
        <taxon>Oopsacas</taxon>
    </lineage>
</organism>
<dbReference type="PANTHER" id="PTHR45913:SF22">
    <property type="entry name" value="SCAN BOX DOMAIN-CONTAINING PROTEIN"/>
    <property type="match status" value="1"/>
</dbReference>
<dbReference type="Proteomes" id="UP001165289">
    <property type="component" value="Unassembled WGS sequence"/>
</dbReference>
<proteinExistence type="predicted"/>
<sequence>MYLVDIFDRINVLNLSLQGKEKYMFDLSDKLKAFQMKIHNWRRKIDSGNVCKFERLSEYFDYNDIVLDNNSKTIISEHLTALGEEFSHYYPEWKDSDLKLPRNPFTFSPQAIPDDNDRAQEELIDLINDGSAKELFESEELSTFWCSMEESYPLLAEIILKRLLPFPTTYLCESGFSALLQIKTSTRNKLKVEDDLRCALTNTDPEIQDLVKDKQLHPSH</sequence>
<accession>A0AAV7KH84</accession>
<dbReference type="InterPro" id="IPR012337">
    <property type="entry name" value="RNaseH-like_sf"/>
</dbReference>
<protein>
    <submittedName>
        <fullName evidence="1">Protein ZBED8-like</fullName>
    </submittedName>
</protein>
<dbReference type="SUPFAM" id="SSF53098">
    <property type="entry name" value="Ribonuclease H-like"/>
    <property type="match status" value="1"/>
</dbReference>
<gene>
    <name evidence="1" type="ORF">LOD99_10765</name>
</gene>
<comment type="caution">
    <text evidence="1">The sequence shown here is derived from an EMBL/GenBank/DDBJ whole genome shotgun (WGS) entry which is preliminary data.</text>
</comment>
<evidence type="ECO:0000313" key="1">
    <source>
        <dbReference type="EMBL" id="KAI6659464.1"/>
    </source>
</evidence>
<keyword evidence="2" id="KW-1185">Reference proteome</keyword>
<evidence type="ECO:0000313" key="2">
    <source>
        <dbReference type="Proteomes" id="UP001165289"/>
    </source>
</evidence>
<dbReference type="EMBL" id="JAKMXF010000059">
    <property type="protein sequence ID" value="KAI6659464.1"/>
    <property type="molecule type" value="Genomic_DNA"/>
</dbReference>